<evidence type="ECO:0000256" key="6">
    <source>
        <dbReference type="ARBA" id="ARBA00022490"/>
    </source>
</evidence>
<proteinExistence type="inferred from homology"/>
<evidence type="ECO:0000313" key="13">
    <source>
        <dbReference type="Proteomes" id="UP000266206"/>
    </source>
</evidence>
<dbReference type="NCBIfam" id="NF004270">
    <property type="entry name" value="PRK05687.2-1"/>
    <property type="match status" value="1"/>
</dbReference>
<dbReference type="AlphaFoldDB" id="A0A3A1YSM4"/>
<dbReference type="Proteomes" id="UP000266206">
    <property type="component" value="Unassembled WGS sequence"/>
</dbReference>
<evidence type="ECO:0000256" key="1">
    <source>
        <dbReference type="ARBA" id="ARBA00003041"/>
    </source>
</evidence>
<evidence type="ECO:0000259" key="11">
    <source>
        <dbReference type="Pfam" id="PF02108"/>
    </source>
</evidence>
<sequence>MTNMSDPNASNSNSPTAWRRLKLHELSSQASNRAAQPANENTLKESGRARQFSPEKLNRAALLANTPAESDIPQDVLQELERISLNAREEATRKGFEQGKQQGLKEGRAAGHAEGFKAGHDEGYQDGHKEGYENGLREGQTLSGEEAQKMKMLADNLGESLSRIDQQVSDALVTLALDIARQVIRTALTARPEYIIETVQDILLTETSEQGFLCIRMHPDDIAIVRRHLKDDPRLQKWQLLSDATIEPGGCMAETSLGSIDATLQTRWSRVAGLLRENTQWLEES</sequence>
<gene>
    <name evidence="12" type="ORF">CJP73_12615</name>
</gene>
<evidence type="ECO:0000256" key="2">
    <source>
        <dbReference type="ARBA" id="ARBA00004496"/>
    </source>
</evidence>
<keyword evidence="5" id="KW-0813">Transport</keyword>
<feature type="region of interest" description="Disordered" evidence="10">
    <location>
        <begin position="1"/>
        <end position="53"/>
    </location>
</feature>
<evidence type="ECO:0000256" key="7">
    <source>
        <dbReference type="ARBA" id="ARBA00022795"/>
    </source>
</evidence>
<reference evidence="12 13" key="1">
    <citation type="submission" date="2017-08" db="EMBL/GenBank/DDBJ databases">
        <title>Pusillimonas indicus sp. nov., a member of the family Alcaligenaceae isolated from surface seawater.</title>
        <authorList>
            <person name="Li J."/>
        </authorList>
    </citation>
    <scope>NUCLEOTIDE SEQUENCE [LARGE SCALE GENOMIC DNA]</scope>
    <source>
        <strain evidence="12 13">L52-1-41</strain>
    </source>
</reference>
<evidence type="ECO:0000256" key="3">
    <source>
        <dbReference type="ARBA" id="ARBA00006602"/>
    </source>
</evidence>
<evidence type="ECO:0000256" key="10">
    <source>
        <dbReference type="SAM" id="MobiDB-lite"/>
    </source>
</evidence>
<dbReference type="GO" id="GO:0003774">
    <property type="term" value="F:cytoskeletal motor activity"/>
    <property type="evidence" value="ECO:0007669"/>
    <property type="project" value="InterPro"/>
</dbReference>
<dbReference type="GO" id="GO:0015031">
    <property type="term" value="P:protein transport"/>
    <property type="evidence" value="ECO:0007669"/>
    <property type="project" value="UniProtKB-KW"/>
</dbReference>
<dbReference type="GO" id="GO:0005829">
    <property type="term" value="C:cytosol"/>
    <property type="evidence" value="ECO:0007669"/>
    <property type="project" value="TreeGrafter"/>
</dbReference>
<dbReference type="GO" id="GO:0071973">
    <property type="term" value="P:bacterial-type flagellum-dependent cell motility"/>
    <property type="evidence" value="ECO:0007669"/>
    <property type="project" value="InterPro"/>
</dbReference>
<comment type="caution">
    <text evidence="12">The sequence shown here is derived from an EMBL/GenBank/DDBJ whole genome shotgun (WGS) entry which is preliminary data.</text>
</comment>
<dbReference type="Pfam" id="PF02108">
    <property type="entry name" value="FliH"/>
    <property type="match status" value="1"/>
</dbReference>
<dbReference type="PRINTS" id="PR01003">
    <property type="entry name" value="FLGFLIH"/>
</dbReference>
<evidence type="ECO:0000256" key="9">
    <source>
        <dbReference type="ARBA" id="ARBA00023225"/>
    </source>
</evidence>
<evidence type="ECO:0000256" key="8">
    <source>
        <dbReference type="ARBA" id="ARBA00022927"/>
    </source>
</evidence>
<evidence type="ECO:0000256" key="4">
    <source>
        <dbReference type="ARBA" id="ARBA00016507"/>
    </source>
</evidence>
<evidence type="ECO:0000313" key="12">
    <source>
        <dbReference type="EMBL" id="RIY39920.1"/>
    </source>
</evidence>
<keyword evidence="6" id="KW-0963">Cytoplasm</keyword>
<comment type="similarity">
    <text evidence="3">Belongs to the FliH family.</text>
</comment>
<accession>A0A3A1YSM4</accession>
<dbReference type="PANTHER" id="PTHR34982:SF1">
    <property type="entry name" value="FLAGELLAR ASSEMBLY PROTEIN FLIH"/>
    <property type="match status" value="1"/>
</dbReference>
<evidence type="ECO:0000256" key="5">
    <source>
        <dbReference type="ARBA" id="ARBA00022448"/>
    </source>
</evidence>
<comment type="subcellular location">
    <subcellularLocation>
        <location evidence="2">Cytoplasm</location>
    </subcellularLocation>
</comment>
<keyword evidence="9" id="KW-1006">Bacterial flagellum protein export</keyword>
<dbReference type="InterPro" id="IPR051472">
    <property type="entry name" value="T3SS_Stator/FliH"/>
</dbReference>
<feature type="compositionally biased region" description="Polar residues" evidence="10">
    <location>
        <begin position="1"/>
        <end position="16"/>
    </location>
</feature>
<keyword evidence="7" id="KW-1005">Bacterial flagellum biogenesis</keyword>
<protein>
    <recommendedName>
        <fullName evidence="4">Flagellar assembly protein FliH</fullName>
    </recommendedName>
</protein>
<dbReference type="EMBL" id="NQYH01000012">
    <property type="protein sequence ID" value="RIY39920.1"/>
    <property type="molecule type" value="Genomic_DNA"/>
</dbReference>
<dbReference type="InterPro" id="IPR000563">
    <property type="entry name" value="Flag_FliH"/>
</dbReference>
<dbReference type="GO" id="GO:0009288">
    <property type="term" value="C:bacterial-type flagellum"/>
    <property type="evidence" value="ECO:0007669"/>
    <property type="project" value="InterPro"/>
</dbReference>
<keyword evidence="8" id="KW-0653">Protein transport</keyword>
<name>A0A3A1YSM4_9BURK</name>
<dbReference type="GO" id="GO:0044781">
    <property type="term" value="P:bacterial-type flagellum organization"/>
    <property type="evidence" value="ECO:0007669"/>
    <property type="project" value="UniProtKB-KW"/>
</dbReference>
<comment type="function">
    <text evidence="1">Needed for flagellar regrowth and assembly.</text>
</comment>
<organism evidence="12 13">
    <name type="scientific">Neopusillimonas maritima</name>
    <dbReference type="NCBI Taxonomy" id="2026239"/>
    <lineage>
        <taxon>Bacteria</taxon>
        <taxon>Pseudomonadati</taxon>
        <taxon>Pseudomonadota</taxon>
        <taxon>Betaproteobacteria</taxon>
        <taxon>Burkholderiales</taxon>
        <taxon>Alcaligenaceae</taxon>
        <taxon>Neopusillimonas</taxon>
    </lineage>
</organism>
<feature type="compositionally biased region" description="Polar residues" evidence="10">
    <location>
        <begin position="26"/>
        <end position="41"/>
    </location>
</feature>
<dbReference type="InterPro" id="IPR018035">
    <property type="entry name" value="Flagellar_FliH/T3SS_HrpE"/>
</dbReference>
<dbReference type="PANTHER" id="PTHR34982">
    <property type="entry name" value="YOP PROTEINS TRANSLOCATION PROTEIN L"/>
    <property type="match status" value="1"/>
</dbReference>
<feature type="domain" description="Flagellar assembly protein FliH/Type III secretion system HrpE" evidence="11">
    <location>
        <begin position="145"/>
        <end position="271"/>
    </location>
</feature>